<dbReference type="InterPro" id="IPR051549">
    <property type="entry name" value="PEP_Utilizing_Enz"/>
</dbReference>
<dbReference type="GO" id="GO:0016772">
    <property type="term" value="F:transferase activity, transferring phosphorus-containing groups"/>
    <property type="evidence" value="ECO:0007669"/>
    <property type="project" value="InterPro"/>
</dbReference>
<dbReference type="SUPFAM" id="SSF52009">
    <property type="entry name" value="Phosphohistidine domain"/>
    <property type="match status" value="1"/>
</dbReference>
<sequence>MSARFPYLDEIELPKDVDVETYKRMYLYYRLPASVLFGKDAPKELIEWERSMFWYHDALHHYDVMYPFDDIHPTHWEVVLSAYNSRIFVVPPANGIPHRIVNGKLFISFVPVTDPKEVEKRLQYFQRRAGHYYQNWNEIYEKYWKPEAERIVKEMESLEFKDLPELEDESVVFEHKGISPSIYSLVENWLRLIMLHQRLWWKHFEMLNLGYAAYLLFYQFMKQKFPDIPDQHIALMVAGIDVILFKPDLELRRLAKLAVELGVADRILSFTSAEQMEAELSRSSNEKERRWFQEWNNAKYPWFYYTTGIGFYHHEPRWIDDLNVPFNFLKDYIVKVKRGETLETATERLRAQRDEIARKYEELLPPEDRKTFREYLQIARTVFPYVEEHNFYVEHWGHTVFYQKVKEVARILVKHGFLEREDDIFYMNWMEVYQALMDLVASWAVVMPTVGKYYWPREIAKRKEILAKLKQAITPPASGRPPEVVTEPFTVMLWGVTRERIDDWLGTAAAAGKIIKGFPASPGVVEGKAVVVRSVEELSKVKEGDILVCPNTSPAWGPVFAKVKAVVSDIGGLMAHAAIVAREYGVPAVVGTGNASRLIKDGQRIRVDGYKGVVEILE</sequence>
<proteinExistence type="predicted"/>
<dbReference type="PANTHER" id="PTHR43615:SF1">
    <property type="entry name" value="PPDK_N DOMAIN-CONTAINING PROTEIN"/>
    <property type="match status" value="1"/>
</dbReference>
<dbReference type="EMBL" id="CP003316">
    <property type="protein sequence ID" value="AFA39821.1"/>
    <property type="molecule type" value="Genomic_DNA"/>
</dbReference>
<keyword evidence="3" id="KW-1185">Reference proteome</keyword>
<dbReference type="Gene3D" id="3.50.30.10">
    <property type="entry name" value="Phosphohistidine domain"/>
    <property type="match status" value="1"/>
</dbReference>
<name>H6Q9F3_PYROT</name>
<dbReference type="InterPro" id="IPR008279">
    <property type="entry name" value="PEP-util_enz_mobile_dom"/>
</dbReference>
<reference evidence="2 3" key="1">
    <citation type="journal article" date="2012" name="Stand. Genomic Sci.">
        <title>Complete genome sequence of Pyrobaculum oguniense.</title>
        <authorList>
            <person name="Bernick D.L."/>
            <person name="Karplus K."/>
            <person name="Lui L.M."/>
            <person name="Coker J.K."/>
            <person name="Murphy J.N."/>
            <person name="Chan P.P."/>
            <person name="Cozen A.E."/>
            <person name="Lowe T.M."/>
        </authorList>
    </citation>
    <scope>NUCLEOTIDE SEQUENCE [LARGE SCALE GENOMIC DNA]</scope>
    <source>
        <strain evidence="2 3">TE7</strain>
    </source>
</reference>
<evidence type="ECO:0000313" key="3">
    <source>
        <dbReference type="Proteomes" id="UP000009062"/>
    </source>
</evidence>
<organism evidence="2 3">
    <name type="scientific">Pyrobaculum oguniense (strain DSM 13380 / JCM 10595 / TE7)</name>
    <dbReference type="NCBI Taxonomy" id="698757"/>
    <lineage>
        <taxon>Archaea</taxon>
        <taxon>Thermoproteota</taxon>
        <taxon>Thermoprotei</taxon>
        <taxon>Thermoproteales</taxon>
        <taxon>Thermoproteaceae</taxon>
        <taxon>Pyrobaculum</taxon>
    </lineage>
</organism>
<dbReference type="NCBIfam" id="NF006153">
    <property type="entry name" value="PRK08296.1-5"/>
    <property type="match status" value="1"/>
</dbReference>
<protein>
    <submittedName>
        <fullName evidence="2">Phosphoenolpyruvate synthase/pyruvate phosphate dikinase</fullName>
    </submittedName>
</protein>
<dbReference type="Proteomes" id="UP000009062">
    <property type="component" value="Chromosome"/>
</dbReference>
<evidence type="ECO:0000259" key="1">
    <source>
        <dbReference type="Pfam" id="PF00391"/>
    </source>
</evidence>
<dbReference type="KEGG" id="pog:Pogu_1794"/>
<dbReference type="PANTHER" id="PTHR43615">
    <property type="entry name" value="PHOSPHOENOLPYRUVATE SYNTHASE-RELATED"/>
    <property type="match status" value="1"/>
</dbReference>
<dbReference type="AlphaFoldDB" id="H6Q9F3"/>
<feature type="domain" description="PEP-utilising enzyme mobile" evidence="1">
    <location>
        <begin position="542"/>
        <end position="612"/>
    </location>
</feature>
<dbReference type="InterPro" id="IPR036637">
    <property type="entry name" value="Phosphohistidine_dom_sf"/>
</dbReference>
<accession>H6Q9F3</accession>
<dbReference type="Pfam" id="PF00391">
    <property type="entry name" value="PEP-utilizers"/>
    <property type="match status" value="1"/>
</dbReference>
<gene>
    <name evidence="2" type="ordered locus">Pogu_1794</name>
</gene>
<evidence type="ECO:0000313" key="2">
    <source>
        <dbReference type="EMBL" id="AFA39821.1"/>
    </source>
</evidence>
<dbReference type="HOGENOM" id="CLU_031538_0_0_2"/>
<dbReference type="eggNOG" id="arCOG01114">
    <property type="taxonomic scope" value="Archaea"/>
</dbReference>
<dbReference type="STRING" id="698757.Pogu_1794"/>